<keyword evidence="4" id="KW-1185">Reference proteome</keyword>
<feature type="compositionally biased region" description="Polar residues" evidence="1">
    <location>
        <begin position="90"/>
        <end position="104"/>
    </location>
</feature>
<evidence type="ECO:0000256" key="1">
    <source>
        <dbReference type="SAM" id="MobiDB-lite"/>
    </source>
</evidence>
<feature type="region of interest" description="Disordered" evidence="1">
    <location>
        <begin position="156"/>
        <end position="177"/>
    </location>
</feature>
<protein>
    <submittedName>
        <fullName evidence="3">Uncharacterized protein</fullName>
    </submittedName>
</protein>
<feature type="compositionally biased region" description="Polar residues" evidence="1">
    <location>
        <begin position="160"/>
        <end position="177"/>
    </location>
</feature>
<keyword evidence="2" id="KW-0732">Signal</keyword>
<feature type="chain" id="PRO_5035776775" evidence="2">
    <location>
        <begin position="22"/>
        <end position="224"/>
    </location>
</feature>
<accession>A0A8S0W0G9</accession>
<feature type="signal peptide" evidence="2">
    <location>
        <begin position="1"/>
        <end position="21"/>
    </location>
</feature>
<reference evidence="3 4" key="1">
    <citation type="submission" date="2020-01" db="EMBL/GenBank/DDBJ databases">
        <authorList>
            <person name="Gupta K D."/>
        </authorList>
    </citation>
    <scope>NUCLEOTIDE SEQUENCE [LARGE SCALE GENOMIC DNA]</scope>
</reference>
<name>A0A8S0W0G9_CYCAE</name>
<feature type="region of interest" description="Disordered" evidence="1">
    <location>
        <begin position="68"/>
        <end position="107"/>
    </location>
</feature>
<proteinExistence type="predicted"/>
<evidence type="ECO:0000256" key="2">
    <source>
        <dbReference type="SAM" id="SignalP"/>
    </source>
</evidence>
<comment type="caution">
    <text evidence="3">The sequence shown here is derived from an EMBL/GenBank/DDBJ whole genome shotgun (WGS) entry which is preliminary data.</text>
</comment>
<dbReference type="AlphaFoldDB" id="A0A8S0W0G9"/>
<sequence length="224" mass="21981">MHTTFSRLFVLISLCSLLVSAATQPSFRLRGLETGTRTVSAVNSRNLKQYDPRSPAAIERRRRRALGIYPRQSAAPDDSVGAQSFDGGSDTAQPADNQSSSPSVLGSVPDTLSAVGGIVLGANLNGQDLTSSLPVSGTILGSGSSIVSAPGSEVLPAASDTVSGATSGSVTDAGSSLNSAVSNAATNSVPNIVSGSSSGSGNGNIVAPIGTASGSGSGSGSASL</sequence>
<feature type="compositionally biased region" description="Low complexity" evidence="1">
    <location>
        <begin position="194"/>
        <end position="206"/>
    </location>
</feature>
<organism evidence="3 4">
    <name type="scientific">Cyclocybe aegerita</name>
    <name type="common">Black poplar mushroom</name>
    <name type="synonym">Agrocybe aegerita</name>
    <dbReference type="NCBI Taxonomy" id="1973307"/>
    <lineage>
        <taxon>Eukaryota</taxon>
        <taxon>Fungi</taxon>
        <taxon>Dikarya</taxon>
        <taxon>Basidiomycota</taxon>
        <taxon>Agaricomycotina</taxon>
        <taxon>Agaricomycetes</taxon>
        <taxon>Agaricomycetidae</taxon>
        <taxon>Agaricales</taxon>
        <taxon>Agaricineae</taxon>
        <taxon>Bolbitiaceae</taxon>
        <taxon>Cyclocybe</taxon>
    </lineage>
</organism>
<dbReference type="Proteomes" id="UP000467700">
    <property type="component" value="Unassembled WGS sequence"/>
</dbReference>
<evidence type="ECO:0000313" key="4">
    <source>
        <dbReference type="Proteomes" id="UP000467700"/>
    </source>
</evidence>
<dbReference type="EMBL" id="CACVBS010000048">
    <property type="protein sequence ID" value="CAA7265315.1"/>
    <property type="molecule type" value="Genomic_DNA"/>
</dbReference>
<feature type="compositionally biased region" description="Gly residues" evidence="1">
    <location>
        <begin position="213"/>
        <end position="224"/>
    </location>
</feature>
<feature type="region of interest" description="Disordered" evidence="1">
    <location>
        <begin position="194"/>
        <end position="224"/>
    </location>
</feature>
<gene>
    <name evidence="3" type="ORF">AAE3_LOCUS7659</name>
</gene>
<evidence type="ECO:0000313" key="3">
    <source>
        <dbReference type="EMBL" id="CAA7265315.1"/>
    </source>
</evidence>